<evidence type="ECO:0000259" key="4">
    <source>
        <dbReference type="Pfam" id="PF22624"/>
    </source>
</evidence>
<dbReference type="GO" id="GO:0019878">
    <property type="term" value="P:lysine biosynthetic process via aminoadipic acid"/>
    <property type="evidence" value="ECO:0007669"/>
    <property type="project" value="TreeGrafter"/>
</dbReference>
<dbReference type="GO" id="GO:0000287">
    <property type="term" value="F:magnesium ion binding"/>
    <property type="evidence" value="ECO:0007669"/>
    <property type="project" value="InterPro"/>
</dbReference>
<dbReference type="InterPro" id="IPR050559">
    <property type="entry name" value="P-Pant_transferase_sf"/>
</dbReference>
<dbReference type="SUPFAM" id="SSF56214">
    <property type="entry name" value="4'-phosphopantetheinyl transferase"/>
    <property type="match status" value="2"/>
</dbReference>
<dbReference type="Gene3D" id="3.90.470.20">
    <property type="entry name" value="4'-phosphopantetheinyl transferase domain"/>
    <property type="match status" value="1"/>
</dbReference>
<sequence>MGATDHARGAFADRGTPSIDHAKSILDDEESGHLTRFIHAEDRMSYLAAHAGTRLLLSAIAEREADKLRFGRSELGKPVLVNAPAHLDFSMSHARGAVAVAAAYMPVGVDIEPLRDIRDMNEMSEIVLASEERQILAKTPDALQSRLFLRYWTIKESVLKAAGVGFTISPNTLIVDAGSSPTVLSAPAALGPTEEWRVIAPLNTPLNETP</sequence>
<dbReference type="GO" id="GO:0005829">
    <property type="term" value="C:cytosol"/>
    <property type="evidence" value="ECO:0007669"/>
    <property type="project" value="TreeGrafter"/>
</dbReference>
<dbReference type="Pfam" id="PF22624">
    <property type="entry name" value="AASDHPPT_N"/>
    <property type="match status" value="1"/>
</dbReference>
<evidence type="ECO:0000259" key="3">
    <source>
        <dbReference type="Pfam" id="PF01648"/>
    </source>
</evidence>
<dbReference type="GO" id="GO:0008897">
    <property type="term" value="F:holo-[acyl-carrier-protein] synthase activity"/>
    <property type="evidence" value="ECO:0007669"/>
    <property type="project" value="InterPro"/>
</dbReference>
<keyword evidence="6" id="KW-1185">Reference proteome</keyword>
<feature type="domain" description="4'-phosphopantetheinyl transferase N-terminal" evidence="4">
    <location>
        <begin position="20"/>
        <end position="103"/>
    </location>
</feature>
<dbReference type="PANTHER" id="PTHR12215:SF10">
    <property type="entry name" value="L-AMINOADIPATE-SEMIALDEHYDE DEHYDROGENASE-PHOSPHOPANTETHEINYL TRANSFERASE"/>
    <property type="match status" value="1"/>
</dbReference>
<accession>A0A1V4HWL2</accession>
<dbReference type="AlphaFoldDB" id="A0A1V4HWL2"/>
<dbReference type="InterPro" id="IPR055066">
    <property type="entry name" value="AASDHPPT_N"/>
</dbReference>
<proteinExistence type="inferred from homology"/>
<comment type="caution">
    <text evidence="5">The sequence shown here is derived from an EMBL/GenBank/DDBJ whole genome shotgun (WGS) entry which is preliminary data.</text>
</comment>
<dbReference type="STRING" id="29421.B2M20_12700"/>
<keyword evidence="2" id="KW-0808">Transferase</keyword>
<dbReference type="Pfam" id="PF01648">
    <property type="entry name" value="ACPS"/>
    <property type="match status" value="1"/>
</dbReference>
<evidence type="ECO:0000313" key="6">
    <source>
        <dbReference type="Proteomes" id="UP000189940"/>
    </source>
</evidence>
<evidence type="ECO:0000313" key="5">
    <source>
        <dbReference type="EMBL" id="OPH82361.1"/>
    </source>
</evidence>
<evidence type="ECO:0000256" key="1">
    <source>
        <dbReference type="ARBA" id="ARBA00010990"/>
    </source>
</evidence>
<organism evidence="5 6">
    <name type="scientific">Nitrobacter vulgaris</name>
    <dbReference type="NCBI Taxonomy" id="29421"/>
    <lineage>
        <taxon>Bacteria</taxon>
        <taxon>Pseudomonadati</taxon>
        <taxon>Pseudomonadota</taxon>
        <taxon>Alphaproteobacteria</taxon>
        <taxon>Hyphomicrobiales</taxon>
        <taxon>Nitrobacteraceae</taxon>
        <taxon>Nitrobacter</taxon>
    </lineage>
</organism>
<reference evidence="5 6" key="1">
    <citation type="submission" date="2017-02" db="EMBL/GenBank/DDBJ databases">
        <title>Genome sequence of the nitrite-oxidizing bacterium Nitrobacter vulgaris strain Ab1.</title>
        <authorList>
            <person name="Mellbye B.L."/>
            <person name="Davis E.W."/>
            <person name="Spieck E."/>
            <person name="Chang J.H."/>
            <person name="Bottomley P.J."/>
            <person name="Sayavedra-Soto L.A."/>
        </authorList>
    </citation>
    <scope>NUCLEOTIDE SEQUENCE [LARGE SCALE GENOMIC DNA]</scope>
    <source>
        <strain evidence="5 6">Ab1</strain>
    </source>
</reference>
<comment type="similarity">
    <text evidence="1">Belongs to the P-Pant transferase superfamily. Gsp/Sfp/HetI/AcpT family.</text>
</comment>
<dbReference type="InterPro" id="IPR008278">
    <property type="entry name" value="4-PPantetheinyl_Trfase_dom"/>
</dbReference>
<dbReference type="PANTHER" id="PTHR12215">
    <property type="entry name" value="PHOSPHOPANTETHEINE TRANSFERASE"/>
    <property type="match status" value="1"/>
</dbReference>
<dbReference type="InterPro" id="IPR037143">
    <property type="entry name" value="4-PPantetheinyl_Trfase_dom_sf"/>
</dbReference>
<dbReference type="Proteomes" id="UP000189940">
    <property type="component" value="Unassembled WGS sequence"/>
</dbReference>
<evidence type="ECO:0000256" key="2">
    <source>
        <dbReference type="ARBA" id="ARBA00022679"/>
    </source>
</evidence>
<dbReference type="EMBL" id="MWPQ01000047">
    <property type="protein sequence ID" value="OPH82361.1"/>
    <property type="molecule type" value="Genomic_DNA"/>
</dbReference>
<feature type="domain" description="4'-phosphopantetheinyl transferase" evidence="3">
    <location>
        <begin position="106"/>
        <end position="176"/>
    </location>
</feature>
<gene>
    <name evidence="5" type="ORF">B2M20_12700</name>
</gene>
<name>A0A1V4HWL2_NITVU</name>
<protein>
    <submittedName>
        <fullName evidence="5">Uncharacterized protein</fullName>
    </submittedName>
</protein>